<name>A0ABN9XZH2_9DINO</name>
<evidence type="ECO:0000313" key="2">
    <source>
        <dbReference type="EMBL" id="CAK0903969.1"/>
    </source>
</evidence>
<reference evidence="2" key="1">
    <citation type="submission" date="2023-10" db="EMBL/GenBank/DDBJ databases">
        <authorList>
            <person name="Chen Y."/>
            <person name="Shah S."/>
            <person name="Dougan E. K."/>
            <person name="Thang M."/>
            <person name="Chan C."/>
        </authorList>
    </citation>
    <scope>NUCLEOTIDE SEQUENCE [LARGE SCALE GENOMIC DNA]</scope>
</reference>
<feature type="non-terminal residue" evidence="2">
    <location>
        <position position="973"/>
    </location>
</feature>
<evidence type="ECO:0000256" key="1">
    <source>
        <dbReference type="SAM" id="MobiDB-lite"/>
    </source>
</evidence>
<feature type="compositionally biased region" description="Low complexity" evidence="1">
    <location>
        <begin position="210"/>
        <end position="230"/>
    </location>
</feature>
<feature type="non-terminal residue" evidence="2">
    <location>
        <position position="1"/>
    </location>
</feature>
<evidence type="ECO:0000313" key="3">
    <source>
        <dbReference type="Proteomes" id="UP001189429"/>
    </source>
</evidence>
<sequence>AGSEWALYRDAGQNQAKVACGEACQRCYKAVVAVAPGQAFRSVVDAAQTDQPLEDRLSQASVTLSSGKQNFQAADVVENTRIRLVLKRPVVVTSAATVRSDLHVERIPKRISDTTAVVTMPMESGKGDETLYLFQPEGGGDAPRTAEIQVIREWSMNGKVLAADNQLFAAQGEEALARCAAVGMENSGIHTLLSKLGNGTLPTYDSFLESSSAAAKPQPSPAATSPQRPRMIGAAAFSPQSCGRRRMSGKQSCDDFLMDDADTAPASPQVAPSQWGGTTVAGDDQDDAMTGNDLLAKWKVRIPLADVMDDAVDGRTIAALLKKIARLNASPATQADGAILTQFSDEIVVAKKLQPSNMFGYSWDQIVESVKVMTHAGATFPRGTKNALVTARLQSFDAHAHAPFYIRIMTPIRKTDGPFIPDDPTLASAVDDEDERAQAFTDTVLKNAVCNAIAKGPSQESFARGVIQDLAKEFEQIDLLDVGGVLAGLITDIQDVSRVWATAMSDEPITDVSEDAYGSISRFVKAETDDAVIDLAVLRDYCGKCVTWRLGFPAGMTNDFESLLKELICSICLNLTSDASPHLVAADRVKQVSNLAQEASLSFALDANVNAASSHVATFLGNLEAATSQENLTNACKDLLQSADPGAVVNDPTFKDNSLESVRKLLRICQNYQSGKLKKTGNPDWPFVEAAMLGLVVELATDSAGEHSPEYLLCLEKLHAAQGNSDAAIQTCINVIKAGVVLGSALAAAETFSKTEGFVATAAWAEHSRVLELRVKQAKALVPKGGPYPAGLPMAYLDNIVKLVDTADAWISSSGAANRDMSKAALVQVFTELQQISDGTANGKHWSEGLPKDADMKKIISHMKGVTKGVSFAAIKTKVDDVERSLGAYKKACGFMSEPADDALIHDIQKECFKARTTVTENLVAMHCDVNANDPDAMRVAVVSEMKAFRAYQGAAKDMNLTLALALKSVIAN</sequence>
<comment type="caution">
    <text evidence="2">The sequence shown here is derived from an EMBL/GenBank/DDBJ whole genome shotgun (WGS) entry which is preliminary data.</text>
</comment>
<proteinExistence type="predicted"/>
<protein>
    <submittedName>
        <fullName evidence="2">Uncharacterized protein</fullName>
    </submittedName>
</protein>
<dbReference type="EMBL" id="CAUYUJ010021323">
    <property type="protein sequence ID" value="CAK0903969.1"/>
    <property type="molecule type" value="Genomic_DNA"/>
</dbReference>
<dbReference type="Proteomes" id="UP001189429">
    <property type="component" value="Unassembled WGS sequence"/>
</dbReference>
<organism evidence="2 3">
    <name type="scientific">Prorocentrum cordatum</name>
    <dbReference type="NCBI Taxonomy" id="2364126"/>
    <lineage>
        <taxon>Eukaryota</taxon>
        <taxon>Sar</taxon>
        <taxon>Alveolata</taxon>
        <taxon>Dinophyceae</taxon>
        <taxon>Prorocentrales</taxon>
        <taxon>Prorocentraceae</taxon>
        <taxon>Prorocentrum</taxon>
    </lineage>
</organism>
<feature type="region of interest" description="Disordered" evidence="1">
    <location>
        <begin position="210"/>
        <end position="231"/>
    </location>
</feature>
<accession>A0ABN9XZH2</accession>
<gene>
    <name evidence="2" type="ORF">PCOR1329_LOCUS80131</name>
</gene>
<keyword evidence="3" id="KW-1185">Reference proteome</keyword>